<keyword evidence="2" id="KW-0964">Secreted</keyword>
<comment type="subcellular location">
    <subcellularLocation>
        <location evidence="1">Secreted</location>
    </subcellularLocation>
</comment>
<sequence length="252" mass="27242">MTNKTSNRSGLLLTGLFLLLSRSVAASPVPASSASGPVVSIQQSPNSNSNHAMTASSFSTNDNLPAGCTNTSLHGFQWTVSDFHYSSSLTYTTPSHRINGATVRFNLTSNALPELNVFCDAYSSDFSDPFYGQRVYDCTTVVNSTLGASVGGKGERVLAEGGQSRTQFRYWKSSQSVEVRQTWECDDLEGPAANMAIFSANGTSAAQTPNCTFEEHQTPPAEWKNGDTYYWNVQACTLSEFSFAPSELQVFA</sequence>
<evidence type="ECO:0000256" key="2">
    <source>
        <dbReference type="ARBA" id="ARBA00022525"/>
    </source>
</evidence>
<dbReference type="EMBL" id="BX842680">
    <property type="protein sequence ID" value="CAE81944.1"/>
    <property type="molecule type" value="Genomic_DNA"/>
</dbReference>
<evidence type="ECO:0000313" key="7">
    <source>
        <dbReference type="EMBL" id="CAE81944.1"/>
    </source>
</evidence>
<keyword evidence="3 6" id="KW-0732">Signal</keyword>
<dbReference type="VEuPathDB" id="FungiDB:NCU00773"/>
<reference evidence="7" key="1">
    <citation type="submission" date="2003-12" db="EMBL/GenBank/DDBJ databases">
        <authorList>
            <person name="Schulte U."/>
            <person name="Aign V."/>
            <person name="Hoheisel J."/>
            <person name="Brandt P."/>
            <person name="Fartmann B."/>
            <person name="Holland R."/>
            <person name="Nyakatura G."/>
            <person name="Mewes H.W."/>
            <person name="Mannhaupt G."/>
        </authorList>
    </citation>
    <scope>NUCLEOTIDE SEQUENCE</scope>
</reference>
<evidence type="ECO:0000256" key="1">
    <source>
        <dbReference type="ARBA" id="ARBA00004613"/>
    </source>
</evidence>
<evidence type="ECO:0000256" key="5">
    <source>
        <dbReference type="SAM" id="MobiDB-lite"/>
    </source>
</evidence>
<evidence type="ECO:0000256" key="6">
    <source>
        <dbReference type="SAM" id="SignalP"/>
    </source>
</evidence>
<accession>Q6MGJ4</accession>
<name>Q6MGJ4_NEUCS</name>
<dbReference type="GO" id="GO:0005576">
    <property type="term" value="C:extracellular region"/>
    <property type="evidence" value="ECO:0007669"/>
    <property type="project" value="UniProtKB-SubCell"/>
</dbReference>
<dbReference type="Pfam" id="PF16541">
    <property type="entry name" value="AltA1"/>
    <property type="match status" value="1"/>
</dbReference>
<dbReference type="AlphaFoldDB" id="Q6MGJ4"/>
<evidence type="ECO:0000256" key="4">
    <source>
        <dbReference type="ARBA" id="ARBA00023157"/>
    </source>
</evidence>
<organism evidence="7">
    <name type="scientific">Neurospora crassa</name>
    <dbReference type="NCBI Taxonomy" id="5141"/>
    <lineage>
        <taxon>Eukaryota</taxon>
        <taxon>Fungi</taxon>
        <taxon>Dikarya</taxon>
        <taxon>Ascomycota</taxon>
        <taxon>Pezizomycotina</taxon>
        <taxon>Sordariomycetes</taxon>
        <taxon>Sordariomycetidae</taxon>
        <taxon>Sordariales</taxon>
        <taxon>Sordariaceae</taxon>
        <taxon>Neurospora</taxon>
    </lineage>
</organism>
<evidence type="ECO:0000256" key="3">
    <source>
        <dbReference type="ARBA" id="ARBA00022729"/>
    </source>
</evidence>
<gene>
    <name evidence="7" type="primary">90C4.180</name>
</gene>
<reference evidence="7" key="2">
    <citation type="submission" date="2003-12" db="EMBL/GenBank/DDBJ databases">
        <authorList>
            <person name="German Neurospora genome project"/>
        </authorList>
    </citation>
    <scope>NUCLEOTIDE SEQUENCE</scope>
</reference>
<feature type="signal peptide" evidence="6">
    <location>
        <begin position="1"/>
        <end position="26"/>
    </location>
</feature>
<dbReference type="eggNOG" id="ENOG502RPW4">
    <property type="taxonomic scope" value="Eukaryota"/>
</dbReference>
<dbReference type="HOGENOM" id="CLU_1103052_0_0_1"/>
<feature type="region of interest" description="Disordered" evidence="5">
    <location>
        <begin position="29"/>
        <end position="56"/>
    </location>
</feature>
<protein>
    <submittedName>
        <fullName evidence="7">Uncharacterized protein 90C4.180</fullName>
    </submittedName>
</protein>
<keyword evidence="4" id="KW-1015">Disulfide bond</keyword>
<dbReference type="OrthoDB" id="3539798at2759"/>
<feature type="compositionally biased region" description="Low complexity" evidence="5">
    <location>
        <begin position="29"/>
        <end position="40"/>
    </location>
</feature>
<proteinExistence type="predicted"/>
<feature type="compositionally biased region" description="Polar residues" evidence="5">
    <location>
        <begin position="41"/>
        <end position="56"/>
    </location>
</feature>
<feature type="chain" id="PRO_5010845239" evidence="6">
    <location>
        <begin position="27"/>
        <end position="252"/>
    </location>
</feature>
<dbReference type="InterPro" id="IPR032382">
    <property type="entry name" value="AltA1"/>
</dbReference>